<dbReference type="RefSeq" id="WP_139235861.1">
    <property type="nucleotide sequence ID" value="NZ_FPBF01000002.1"/>
</dbReference>
<organism evidence="1 2">
    <name type="scientific">Algoriphagus locisalis</name>
    <dbReference type="NCBI Taxonomy" id="305507"/>
    <lineage>
        <taxon>Bacteria</taxon>
        <taxon>Pseudomonadati</taxon>
        <taxon>Bacteroidota</taxon>
        <taxon>Cytophagia</taxon>
        <taxon>Cytophagales</taxon>
        <taxon>Cyclobacteriaceae</taxon>
        <taxon>Algoriphagus</taxon>
    </lineage>
</organism>
<dbReference type="STRING" id="305507.SAMN04489724_1761"/>
<dbReference type="Proteomes" id="UP000199673">
    <property type="component" value="Unassembled WGS sequence"/>
</dbReference>
<evidence type="ECO:0000313" key="2">
    <source>
        <dbReference type="Proteomes" id="UP000199673"/>
    </source>
</evidence>
<proteinExistence type="predicted"/>
<name>A0A1I7A8K8_9BACT</name>
<accession>A0A1I7A8K8</accession>
<evidence type="ECO:0000313" key="1">
    <source>
        <dbReference type="EMBL" id="SFT71273.1"/>
    </source>
</evidence>
<protein>
    <submittedName>
        <fullName evidence="1">Uncharacterized protein</fullName>
    </submittedName>
</protein>
<sequence length="219" mass="25105">MTRNGTFDILTYKGVEKDIQRLFSMHAVQDENGQVLFDFFDQNGKLVDQEVLSLYHNKRASYGISSLNFSETTRSVFVSDSYASLIFFTNQFRARISFEEAGFMVVGAAFDECLLKKSFEEIAKRAKINTVFGSSVLGRVMDCKVQDLIHDRYCSYRLSNDLVKFENAKKVSSESIQSFSLRTYCISQGVRQTVRTFKPKKKAVESFYGLNQQAWDVVK</sequence>
<dbReference type="AlphaFoldDB" id="A0A1I7A8K8"/>
<reference evidence="2" key="1">
    <citation type="submission" date="2016-10" db="EMBL/GenBank/DDBJ databases">
        <authorList>
            <person name="Varghese N."/>
            <person name="Submissions S."/>
        </authorList>
    </citation>
    <scope>NUCLEOTIDE SEQUENCE [LARGE SCALE GENOMIC DNA]</scope>
    <source>
        <strain evidence="2">DSM 23445</strain>
    </source>
</reference>
<keyword evidence="2" id="KW-1185">Reference proteome</keyword>
<dbReference type="EMBL" id="FPBF01000002">
    <property type="protein sequence ID" value="SFT71273.1"/>
    <property type="molecule type" value="Genomic_DNA"/>
</dbReference>
<dbReference type="OrthoDB" id="821308at2"/>
<gene>
    <name evidence="1" type="ORF">SAMN04489724_1761</name>
</gene>